<organism evidence="14 15">
    <name type="scientific">Microlunatus soli</name>
    <dbReference type="NCBI Taxonomy" id="630515"/>
    <lineage>
        <taxon>Bacteria</taxon>
        <taxon>Bacillati</taxon>
        <taxon>Actinomycetota</taxon>
        <taxon>Actinomycetes</taxon>
        <taxon>Propionibacteriales</taxon>
        <taxon>Propionibacteriaceae</taxon>
        <taxon>Microlunatus</taxon>
    </lineage>
</organism>
<gene>
    <name evidence="11" type="primary">alaS</name>
    <name evidence="14" type="ORF">SAMN04489812_6015</name>
</gene>
<name>A0A1H2AL27_9ACTN</name>
<dbReference type="Proteomes" id="UP000199103">
    <property type="component" value="Chromosome I"/>
</dbReference>
<accession>A0A1H2AL27</accession>
<proteinExistence type="inferred from homology"/>
<evidence type="ECO:0000256" key="2">
    <source>
        <dbReference type="ARBA" id="ARBA00022555"/>
    </source>
</evidence>
<feature type="binding site" evidence="11">
    <location>
        <position position="675"/>
    </location>
    <ligand>
        <name>Zn(2+)</name>
        <dbReference type="ChEBI" id="CHEBI:29105"/>
    </ligand>
</feature>
<evidence type="ECO:0000256" key="7">
    <source>
        <dbReference type="ARBA" id="ARBA00022917"/>
    </source>
</evidence>
<evidence type="ECO:0000313" key="14">
    <source>
        <dbReference type="EMBL" id="SDT46462.1"/>
    </source>
</evidence>
<dbReference type="HAMAP" id="MF_00036_B">
    <property type="entry name" value="Ala_tRNA_synth_B"/>
    <property type="match status" value="1"/>
</dbReference>
<dbReference type="PANTHER" id="PTHR11777">
    <property type="entry name" value="ALANYL-TRNA SYNTHETASE"/>
    <property type="match status" value="1"/>
</dbReference>
<keyword evidence="8 11" id="KW-0030">Aminoacyl-tRNA synthetase</keyword>
<dbReference type="STRING" id="630515.SAMN04489812_6015"/>
<dbReference type="Gene3D" id="3.30.980.10">
    <property type="entry name" value="Threonyl-trna Synthetase, Chain A, domain 2"/>
    <property type="match status" value="1"/>
</dbReference>
<evidence type="ECO:0000259" key="13">
    <source>
        <dbReference type="PROSITE" id="PS50860"/>
    </source>
</evidence>
<dbReference type="EMBL" id="LT629772">
    <property type="protein sequence ID" value="SDT46462.1"/>
    <property type="molecule type" value="Genomic_DNA"/>
</dbReference>
<evidence type="ECO:0000313" key="15">
    <source>
        <dbReference type="Proteomes" id="UP000199103"/>
    </source>
</evidence>
<dbReference type="GO" id="GO:0006419">
    <property type="term" value="P:alanyl-tRNA aminoacylation"/>
    <property type="evidence" value="ECO:0007669"/>
    <property type="project" value="UniProtKB-UniRule"/>
</dbReference>
<feature type="binding site" evidence="11">
    <location>
        <position position="572"/>
    </location>
    <ligand>
        <name>Zn(2+)</name>
        <dbReference type="ChEBI" id="CHEBI:29105"/>
    </ligand>
</feature>
<evidence type="ECO:0000256" key="10">
    <source>
        <dbReference type="ARBA" id="ARBA00048300"/>
    </source>
</evidence>
<dbReference type="InterPro" id="IPR018165">
    <property type="entry name" value="Ala-tRNA-synth_IIc_core"/>
</dbReference>
<evidence type="ECO:0000256" key="1">
    <source>
        <dbReference type="ARBA" id="ARBA00008226"/>
    </source>
</evidence>
<dbReference type="GO" id="GO:0004813">
    <property type="term" value="F:alanine-tRNA ligase activity"/>
    <property type="evidence" value="ECO:0007669"/>
    <property type="project" value="UniProtKB-UniRule"/>
</dbReference>
<dbReference type="EC" id="6.1.1.7" evidence="11"/>
<keyword evidence="12" id="KW-0175">Coiled coil</keyword>
<evidence type="ECO:0000256" key="8">
    <source>
        <dbReference type="ARBA" id="ARBA00023146"/>
    </source>
</evidence>
<comment type="similarity">
    <text evidence="1 11">Belongs to the class-II aminoacyl-tRNA synthetase family.</text>
</comment>
<evidence type="ECO:0000256" key="9">
    <source>
        <dbReference type="ARBA" id="ARBA00024779"/>
    </source>
</evidence>
<dbReference type="Pfam" id="PF07973">
    <property type="entry name" value="tRNA_SAD"/>
    <property type="match status" value="1"/>
</dbReference>
<dbReference type="FunFam" id="3.10.310.40:FF:000001">
    <property type="entry name" value="Alanine--tRNA ligase"/>
    <property type="match status" value="1"/>
</dbReference>
<dbReference type="Gene3D" id="6.10.250.550">
    <property type="match status" value="1"/>
</dbReference>
<evidence type="ECO:0000256" key="5">
    <source>
        <dbReference type="ARBA" id="ARBA00022840"/>
    </source>
</evidence>
<comment type="cofactor">
    <cofactor evidence="11">
        <name>Zn(2+)</name>
        <dbReference type="ChEBI" id="CHEBI:29105"/>
    </cofactor>
    <text evidence="11">Binds 1 zinc ion per subunit.</text>
</comment>
<evidence type="ECO:0000256" key="12">
    <source>
        <dbReference type="SAM" id="Coils"/>
    </source>
</evidence>
<comment type="domain">
    <text evidence="11">Consists of three domains; the N-terminal catalytic domain, the editing domain and the C-terminal C-Ala domain. The editing domain removes incorrectly charged amino acids, while the C-Ala domain, along with tRNA(Ala), serves as a bridge to cooperatively bring together the editing and aminoacylation centers thus stimulating deacylation of misacylated tRNAs.</text>
</comment>
<feature type="binding site" evidence="11">
    <location>
        <position position="576"/>
    </location>
    <ligand>
        <name>Zn(2+)</name>
        <dbReference type="ChEBI" id="CHEBI:29105"/>
    </ligand>
</feature>
<dbReference type="NCBIfam" id="TIGR00344">
    <property type="entry name" value="alaS"/>
    <property type="match status" value="1"/>
</dbReference>
<dbReference type="InterPro" id="IPR018164">
    <property type="entry name" value="Ala-tRNA-synth_IIc_N"/>
</dbReference>
<dbReference type="InterPro" id="IPR045864">
    <property type="entry name" value="aa-tRNA-synth_II/BPL/LPL"/>
</dbReference>
<dbReference type="Pfam" id="PF02272">
    <property type="entry name" value="DHHA1"/>
    <property type="match status" value="1"/>
</dbReference>
<dbReference type="SMART" id="SM00863">
    <property type="entry name" value="tRNA_SAD"/>
    <property type="match status" value="1"/>
</dbReference>
<keyword evidence="2 11" id="KW-0820">tRNA-binding</keyword>
<dbReference type="InterPro" id="IPR002318">
    <property type="entry name" value="Ala-tRNA-lgiase_IIc"/>
</dbReference>
<dbReference type="GO" id="GO:0008270">
    <property type="term" value="F:zinc ion binding"/>
    <property type="evidence" value="ECO:0007669"/>
    <property type="project" value="UniProtKB-UniRule"/>
</dbReference>
<dbReference type="Gene3D" id="3.10.310.40">
    <property type="match status" value="1"/>
</dbReference>
<evidence type="ECO:0000256" key="6">
    <source>
        <dbReference type="ARBA" id="ARBA00022884"/>
    </source>
</evidence>
<dbReference type="GO" id="GO:0000049">
    <property type="term" value="F:tRNA binding"/>
    <property type="evidence" value="ECO:0007669"/>
    <property type="project" value="UniProtKB-KW"/>
</dbReference>
<keyword evidence="11" id="KW-0963">Cytoplasm</keyword>
<dbReference type="InterPro" id="IPR018162">
    <property type="entry name" value="Ala-tRNA-ligase_IIc_anticod-bd"/>
</dbReference>
<dbReference type="InterPro" id="IPR023033">
    <property type="entry name" value="Ala_tRNA_ligase_euk/bac"/>
</dbReference>
<dbReference type="CDD" id="cd00673">
    <property type="entry name" value="AlaRS_core"/>
    <property type="match status" value="1"/>
</dbReference>
<evidence type="ECO:0000256" key="3">
    <source>
        <dbReference type="ARBA" id="ARBA00022598"/>
    </source>
</evidence>
<evidence type="ECO:0000256" key="4">
    <source>
        <dbReference type="ARBA" id="ARBA00022741"/>
    </source>
</evidence>
<reference evidence="14 15" key="1">
    <citation type="submission" date="2016-10" db="EMBL/GenBank/DDBJ databases">
        <authorList>
            <person name="de Groot N.N."/>
        </authorList>
    </citation>
    <scope>NUCLEOTIDE SEQUENCE [LARGE SCALE GENOMIC DNA]</scope>
    <source>
        <strain evidence="14 15">DSM 21800</strain>
    </source>
</reference>
<keyword evidence="15" id="KW-1185">Reference proteome</keyword>
<dbReference type="Gene3D" id="3.30.54.20">
    <property type="match status" value="1"/>
</dbReference>
<dbReference type="GO" id="GO:0005829">
    <property type="term" value="C:cytosol"/>
    <property type="evidence" value="ECO:0007669"/>
    <property type="project" value="TreeGrafter"/>
</dbReference>
<keyword evidence="11" id="KW-0479">Metal-binding</keyword>
<keyword evidence="3 11" id="KW-0436">Ligase</keyword>
<dbReference type="InterPro" id="IPR050058">
    <property type="entry name" value="Ala-tRNA_ligase"/>
</dbReference>
<dbReference type="GO" id="GO:0005524">
    <property type="term" value="F:ATP binding"/>
    <property type="evidence" value="ECO:0007669"/>
    <property type="project" value="UniProtKB-UniRule"/>
</dbReference>
<evidence type="ECO:0000256" key="11">
    <source>
        <dbReference type="HAMAP-Rule" id="MF_00036"/>
    </source>
</evidence>
<feature type="coiled-coil region" evidence="12">
    <location>
        <begin position="741"/>
        <end position="768"/>
    </location>
</feature>
<dbReference type="OrthoDB" id="9803884at2"/>
<dbReference type="RefSeq" id="WP_091531105.1">
    <property type="nucleotide sequence ID" value="NZ_LT629772.1"/>
</dbReference>
<comment type="function">
    <text evidence="9 11">Catalyzes the attachment of alanine to tRNA(Ala) in a two-step reaction: alanine is first activated by ATP to form Ala-AMP and then transferred to the acceptor end of tRNA(Ala). Also edits incorrectly charged Ser-tRNA(Ala) and Gly-tRNA(Ala) via its editing domain.</text>
</comment>
<comment type="catalytic activity">
    <reaction evidence="10 11">
        <text>tRNA(Ala) + L-alanine + ATP = L-alanyl-tRNA(Ala) + AMP + diphosphate</text>
        <dbReference type="Rhea" id="RHEA:12540"/>
        <dbReference type="Rhea" id="RHEA-COMP:9657"/>
        <dbReference type="Rhea" id="RHEA-COMP:9923"/>
        <dbReference type="ChEBI" id="CHEBI:30616"/>
        <dbReference type="ChEBI" id="CHEBI:33019"/>
        <dbReference type="ChEBI" id="CHEBI:57972"/>
        <dbReference type="ChEBI" id="CHEBI:78442"/>
        <dbReference type="ChEBI" id="CHEBI:78497"/>
        <dbReference type="ChEBI" id="CHEBI:456215"/>
        <dbReference type="EC" id="6.1.1.7"/>
    </reaction>
</comment>
<keyword evidence="4 11" id="KW-0547">Nucleotide-binding</keyword>
<keyword evidence="7 11" id="KW-0648">Protein biosynthesis</keyword>
<dbReference type="Gene3D" id="2.40.30.130">
    <property type="match status" value="1"/>
</dbReference>
<dbReference type="FunFam" id="3.30.980.10:FF:000004">
    <property type="entry name" value="Alanine--tRNA ligase, cytoplasmic"/>
    <property type="match status" value="1"/>
</dbReference>
<feature type="domain" description="Alanyl-transfer RNA synthetases family profile" evidence="13">
    <location>
        <begin position="1"/>
        <end position="718"/>
    </location>
</feature>
<dbReference type="SUPFAM" id="SSF55186">
    <property type="entry name" value="ThrRS/AlaRS common domain"/>
    <property type="match status" value="1"/>
</dbReference>
<dbReference type="PANTHER" id="PTHR11777:SF9">
    <property type="entry name" value="ALANINE--TRNA LIGASE, CYTOPLASMIC"/>
    <property type="match status" value="1"/>
</dbReference>
<dbReference type="GO" id="GO:0002161">
    <property type="term" value="F:aminoacyl-tRNA deacylase activity"/>
    <property type="evidence" value="ECO:0007669"/>
    <property type="project" value="TreeGrafter"/>
</dbReference>
<keyword evidence="11" id="KW-0862">Zinc</keyword>
<dbReference type="SUPFAM" id="SSF101353">
    <property type="entry name" value="Putative anticodon-binding domain of alanyl-tRNA synthetase (AlaRS)"/>
    <property type="match status" value="1"/>
</dbReference>
<feature type="binding site" evidence="11">
    <location>
        <position position="679"/>
    </location>
    <ligand>
        <name>Zn(2+)</name>
        <dbReference type="ChEBI" id="CHEBI:29105"/>
    </ligand>
</feature>
<dbReference type="PROSITE" id="PS50860">
    <property type="entry name" value="AA_TRNA_LIGASE_II_ALA"/>
    <property type="match status" value="1"/>
</dbReference>
<dbReference type="PRINTS" id="PR00980">
    <property type="entry name" value="TRNASYNTHALA"/>
</dbReference>
<comment type="subcellular location">
    <subcellularLocation>
        <location evidence="11">Cytoplasm</location>
    </subcellularLocation>
</comment>
<dbReference type="SUPFAM" id="SSF50447">
    <property type="entry name" value="Translation proteins"/>
    <property type="match status" value="1"/>
</dbReference>
<dbReference type="Pfam" id="PF01411">
    <property type="entry name" value="tRNA-synt_2c"/>
    <property type="match status" value="1"/>
</dbReference>
<dbReference type="InterPro" id="IPR009000">
    <property type="entry name" value="Transl_B-barrel_sf"/>
</dbReference>
<dbReference type="InterPro" id="IPR012947">
    <property type="entry name" value="tRNA_SAD"/>
</dbReference>
<dbReference type="SUPFAM" id="SSF55681">
    <property type="entry name" value="Class II aaRS and biotin synthetases"/>
    <property type="match status" value="1"/>
</dbReference>
<protein>
    <recommendedName>
        <fullName evidence="11">Alanine--tRNA ligase</fullName>
        <ecNumber evidence="11">6.1.1.7</ecNumber>
    </recommendedName>
    <alternativeName>
        <fullName evidence="11">Alanyl-tRNA synthetase</fullName>
        <shortName evidence="11">AlaRS</shortName>
    </alternativeName>
</protein>
<dbReference type="InterPro" id="IPR003156">
    <property type="entry name" value="DHHA1_dom"/>
</dbReference>
<dbReference type="InterPro" id="IPR018163">
    <property type="entry name" value="Thr/Ala-tRNA-synth_IIc_edit"/>
</dbReference>
<dbReference type="AlphaFoldDB" id="A0A1H2AL27"/>
<keyword evidence="5 11" id="KW-0067">ATP-binding</keyword>
<dbReference type="Gene3D" id="3.30.930.10">
    <property type="entry name" value="Bira Bifunctional Protein, Domain 2"/>
    <property type="match status" value="1"/>
</dbReference>
<keyword evidence="6 11" id="KW-0694">RNA-binding</keyword>
<sequence length="890" mass="97435">MKTAEIRRRFLDFFTSRGHHEVPSSPLIYNDPTLLFVNAGMVPFKPYFTGAEPNPWSRATSVQKCIRTGDIEEVGKTTRHGTFFQMNGNFSFGDYFKDGAIRYAWELLTKPQEAGGLGFDPATIWVSVLKGDDETRGLWRAIAGLPDEHIQDRGLKDNYWSMGVPGPGGPTSEIFIDRGPEYGPDGGPEVDEDRFLEIWNLVFMQEELSAVRAKDDFDVLRPLPRKNIDTGMGIERVALLLQGVDNFYEIDEVYPVLDRAAELAGKRYGANHDDDVRLRVVADHVRSGLMLISDGVTPGNEARGYVLRRLLRRVVRSMRLLGVNGPTFGELFPISRDAMKGSYPELETDWQRISEVAYGEEEAFGRTLTSGTQIFDQAVTDARKSQQTSLSGERAFQLHDTYGFPIDLTLEMAGEQGLNVDEAGFRRLMDEQRQRAKADAKAKKGDAQAVQAYAQLRDRGETPFTGFRTLAGESAVRGIVSGGELTEVAQAGDRVELVLEETPFYPESGGQSGDHGRITTPDGTVLEITDVQRPIKGLLVHHATVVEGELRSGQNVRTEVDPQWRLGACQAHSATHVIHEALHEILGPTALQRGSFNRPGYMRLDFAWGNSVSESEREKIEHIANTAIRDDLGVTATEMALAEARESGAIGLFGEVYGDVVRVVDMGEGWSREMCAGTHVQQSAQVGLIAVNSESSVGSGIRRVEAFVGMEAFQQLAQERALVHGLTETLNVQPDQLMDRINRMVGQLKDAERQIAELKSANLGTQIEPILAAGKDMWGVTFIARQVDGVSGGDLRNLVTQVRDRVQDKPAVVCLIGGTADKPSVVIATTEGARYRKLRAGDLVNTATQALGGRGGGRDDIAQGGGSDGAKAADALRDVEYAVGHVLQTP</sequence>